<feature type="compositionally biased region" description="Basic and acidic residues" evidence="1">
    <location>
        <begin position="347"/>
        <end position="360"/>
    </location>
</feature>
<reference evidence="2" key="1">
    <citation type="submission" date="2023-10" db="EMBL/GenBank/DDBJ databases">
        <authorList>
            <person name="Chen Y."/>
            <person name="Shah S."/>
            <person name="Dougan E. K."/>
            <person name="Thang M."/>
            <person name="Chan C."/>
        </authorList>
    </citation>
    <scope>NUCLEOTIDE SEQUENCE [LARGE SCALE GENOMIC DNA]</scope>
</reference>
<evidence type="ECO:0000313" key="3">
    <source>
        <dbReference type="Proteomes" id="UP001189429"/>
    </source>
</evidence>
<organism evidence="2 3">
    <name type="scientific">Prorocentrum cordatum</name>
    <dbReference type="NCBI Taxonomy" id="2364126"/>
    <lineage>
        <taxon>Eukaryota</taxon>
        <taxon>Sar</taxon>
        <taxon>Alveolata</taxon>
        <taxon>Dinophyceae</taxon>
        <taxon>Prorocentrales</taxon>
        <taxon>Prorocentraceae</taxon>
        <taxon>Prorocentrum</taxon>
    </lineage>
</organism>
<feature type="compositionally biased region" description="Basic and acidic residues" evidence="1">
    <location>
        <begin position="390"/>
        <end position="399"/>
    </location>
</feature>
<dbReference type="Proteomes" id="UP001189429">
    <property type="component" value="Unassembled WGS sequence"/>
</dbReference>
<comment type="caution">
    <text evidence="2">The sequence shown here is derived from an EMBL/GenBank/DDBJ whole genome shotgun (WGS) entry which is preliminary data.</text>
</comment>
<feature type="region of interest" description="Disordered" evidence="1">
    <location>
        <begin position="257"/>
        <end position="291"/>
    </location>
</feature>
<keyword evidence="3" id="KW-1185">Reference proteome</keyword>
<dbReference type="EMBL" id="CAUYUJ010019704">
    <property type="protein sequence ID" value="CAK0893071.1"/>
    <property type="molecule type" value="Genomic_DNA"/>
</dbReference>
<gene>
    <name evidence="2" type="ORF">PCOR1329_LOCUS72539</name>
</gene>
<proteinExistence type="predicted"/>
<protein>
    <submittedName>
        <fullName evidence="2">Uncharacterized protein</fullName>
    </submittedName>
</protein>
<feature type="region of interest" description="Disordered" evidence="1">
    <location>
        <begin position="347"/>
        <end position="420"/>
    </location>
</feature>
<evidence type="ECO:0000313" key="2">
    <source>
        <dbReference type="EMBL" id="CAK0893071.1"/>
    </source>
</evidence>
<name>A0ABN9X1E5_9DINO</name>
<sequence>MRRDIALCASVCCLCGFTGWIHFNFENSLLSKWRVVVTLSETGRVPASLQSAVVPSTVPARIGSPVPASGSNSSQLMGATFTAEEANFTENMSRPASLESSIAAPVAAAGHESITDPLKGQSWSSLSARPRECVAANNRHVNGRSALHLHLHNYGGTFQCALAQRHGECTNPPWCNFEGCSEMVKSRLTPCWKRLKATHYTWIFEERGFNDDDISCTGAQIVYVILRDPLAALESTLNANHFVKSHVLQAVNQALDGRSGPAPSLRRPAPSRSYHGKVHVSSGGRGQPTAASPALDALLRHDGCLPRWDHYHHFDNSSSAAWCECSGQAATGPFCSPFPRGAVRRAARERGPRDAARGEEAAAQAGRRVDPGGDGTRLRAAGVAVGLETQRLRGGEGRGGRSAPSALDSGGGRAAARAQPVGLRAFRVRPACRAQSHAEGRGSHEKSHLPSPLLLRLLLLLLPRPADPPWNPLKSAVSP</sequence>
<evidence type="ECO:0000256" key="1">
    <source>
        <dbReference type="SAM" id="MobiDB-lite"/>
    </source>
</evidence>
<accession>A0ABN9X1E5</accession>
<feature type="compositionally biased region" description="Low complexity" evidence="1">
    <location>
        <begin position="257"/>
        <end position="273"/>
    </location>
</feature>